<sequence>MDEQKVSMLSLDVKFKVKDVLRYNLSVARKNIVNCIVLGLGGLVLLYFFYKMFTTPERLDVFIAKNVMLLIVPLLIFMMIPWRVWQITLSQMQQPAFAYGVNYTFSKEHILLDIGKASEEMSWDLFVKIIETKHDFRFYINDISAQIIPKHNMTEEQLQIIKGIIREAAPNRCQLK</sequence>
<proteinExistence type="predicted"/>
<protein>
    <submittedName>
        <fullName evidence="3">YcxB family protein</fullName>
    </submittedName>
</protein>
<keyword evidence="1" id="KW-1133">Transmembrane helix</keyword>
<feature type="domain" description="YcxB-like C-terminal" evidence="2">
    <location>
        <begin position="105"/>
        <end position="160"/>
    </location>
</feature>
<dbReference type="EMBL" id="JAHLFQ010000044">
    <property type="protein sequence ID" value="MBU3803600.1"/>
    <property type="molecule type" value="Genomic_DNA"/>
</dbReference>
<organism evidence="3 4">
    <name type="scientific">Candidatus Cellulosilyticum pullistercoris</name>
    <dbReference type="NCBI Taxonomy" id="2838521"/>
    <lineage>
        <taxon>Bacteria</taxon>
        <taxon>Bacillati</taxon>
        <taxon>Bacillota</taxon>
        <taxon>Clostridia</taxon>
        <taxon>Lachnospirales</taxon>
        <taxon>Cellulosilyticaceae</taxon>
        <taxon>Cellulosilyticum</taxon>
    </lineage>
</organism>
<reference evidence="3" key="2">
    <citation type="submission" date="2021-04" db="EMBL/GenBank/DDBJ databases">
        <authorList>
            <person name="Gilroy R."/>
        </authorList>
    </citation>
    <scope>NUCLEOTIDE SEQUENCE</scope>
    <source>
        <strain evidence="3">B5-657</strain>
    </source>
</reference>
<gene>
    <name evidence="3" type="ORF">H9872_02415</name>
</gene>
<dbReference type="Proteomes" id="UP000824229">
    <property type="component" value="Unassembled WGS sequence"/>
</dbReference>
<dbReference type="AlphaFoldDB" id="A0A9E2NK59"/>
<keyword evidence="1" id="KW-0472">Membrane</keyword>
<name>A0A9E2NK59_9FIRM</name>
<feature type="transmembrane region" description="Helical" evidence="1">
    <location>
        <begin position="32"/>
        <end position="50"/>
    </location>
</feature>
<evidence type="ECO:0000313" key="3">
    <source>
        <dbReference type="EMBL" id="MBU3803600.1"/>
    </source>
</evidence>
<accession>A0A9E2NK59</accession>
<keyword evidence="1" id="KW-0812">Transmembrane</keyword>
<dbReference type="Pfam" id="PF14317">
    <property type="entry name" value="YcxB"/>
    <property type="match status" value="1"/>
</dbReference>
<comment type="caution">
    <text evidence="3">The sequence shown here is derived from an EMBL/GenBank/DDBJ whole genome shotgun (WGS) entry which is preliminary data.</text>
</comment>
<feature type="transmembrane region" description="Helical" evidence="1">
    <location>
        <begin position="62"/>
        <end position="82"/>
    </location>
</feature>
<reference evidence="3" key="1">
    <citation type="journal article" date="2021" name="PeerJ">
        <title>Extensive microbial diversity within the chicken gut microbiome revealed by metagenomics and culture.</title>
        <authorList>
            <person name="Gilroy R."/>
            <person name="Ravi A."/>
            <person name="Getino M."/>
            <person name="Pursley I."/>
            <person name="Horton D.L."/>
            <person name="Alikhan N.F."/>
            <person name="Baker D."/>
            <person name="Gharbi K."/>
            <person name="Hall N."/>
            <person name="Watson M."/>
            <person name="Adriaenssens E.M."/>
            <person name="Foster-Nyarko E."/>
            <person name="Jarju S."/>
            <person name="Secka A."/>
            <person name="Antonio M."/>
            <person name="Oren A."/>
            <person name="Chaudhuri R.R."/>
            <person name="La Ragione R."/>
            <person name="Hildebrand F."/>
            <person name="Pallen M.J."/>
        </authorList>
    </citation>
    <scope>NUCLEOTIDE SEQUENCE</scope>
    <source>
        <strain evidence="3">B5-657</strain>
    </source>
</reference>
<evidence type="ECO:0000313" key="4">
    <source>
        <dbReference type="Proteomes" id="UP000824229"/>
    </source>
</evidence>
<dbReference type="InterPro" id="IPR025588">
    <property type="entry name" value="YcxB-like_C"/>
</dbReference>
<evidence type="ECO:0000259" key="2">
    <source>
        <dbReference type="Pfam" id="PF14317"/>
    </source>
</evidence>
<evidence type="ECO:0000256" key="1">
    <source>
        <dbReference type="SAM" id="Phobius"/>
    </source>
</evidence>